<feature type="compositionally biased region" description="Polar residues" evidence="2">
    <location>
        <begin position="696"/>
        <end position="711"/>
    </location>
</feature>
<feature type="compositionally biased region" description="Basic and acidic residues" evidence="2">
    <location>
        <begin position="130"/>
        <end position="151"/>
    </location>
</feature>
<dbReference type="AlphaFoldDB" id="A0A5N6TIQ8"/>
<dbReference type="InterPro" id="IPR001214">
    <property type="entry name" value="SET_dom"/>
</dbReference>
<dbReference type="PANTHER" id="PTHR46462">
    <property type="entry name" value="UPSET, ISOFORM A"/>
    <property type="match status" value="1"/>
</dbReference>
<feature type="compositionally biased region" description="Basic and acidic residues" evidence="2">
    <location>
        <begin position="87"/>
        <end position="115"/>
    </location>
</feature>
<proteinExistence type="predicted"/>
<feature type="compositionally biased region" description="Low complexity" evidence="2">
    <location>
        <begin position="601"/>
        <end position="615"/>
    </location>
</feature>
<keyword evidence="5" id="KW-1185">Reference proteome</keyword>
<dbReference type="InterPro" id="IPR046341">
    <property type="entry name" value="SET_dom_sf"/>
</dbReference>
<dbReference type="EMBL" id="ML742279">
    <property type="protein sequence ID" value="KAE8146212.1"/>
    <property type="molecule type" value="Genomic_DNA"/>
</dbReference>
<feature type="region of interest" description="Disordered" evidence="2">
    <location>
        <begin position="853"/>
        <end position="938"/>
    </location>
</feature>
<evidence type="ECO:0000256" key="1">
    <source>
        <dbReference type="ARBA" id="ARBA00022853"/>
    </source>
</evidence>
<feature type="compositionally biased region" description="Polar residues" evidence="2">
    <location>
        <begin position="927"/>
        <end position="938"/>
    </location>
</feature>
<dbReference type="InterPro" id="IPR013083">
    <property type="entry name" value="Znf_RING/FYVE/PHD"/>
</dbReference>
<dbReference type="PANTHER" id="PTHR46462:SF3">
    <property type="entry name" value="UPSET, ISOFORM A"/>
    <property type="match status" value="1"/>
</dbReference>
<feature type="region of interest" description="Disordered" evidence="2">
    <location>
        <begin position="454"/>
        <end position="533"/>
    </location>
</feature>
<dbReference type="PROSITE" id="PS50280">
    <property type="entry name" value="SET"/>
    <property type="match status" value="1"/>
</dbReference>
<evidence type="ECO:0000313" key="5">
    <source>
        <dbReference type="Proteomes" id="UP000325780"/>
    </source>
</evidence>
<evidence type="ECO:0000313" key="4">
    <source>
        <dbReference type="EMBL" id="KAE8146212.1"/>
    </source>
</evidence>
<dbReference type="SUPFAM" id="SSF82199">
    <property type="entry name" value="SET domain"/>
    <property type="match status" value="1"/>
</dbReference>
<dbReference type="Gene3D" id="2.170.270.10">
    <property type="entry name" value="SET domain"/>
    <property type="match status" value="1"/>
</dbReference>
<feature type="region of interest" description="Disordered" evidence="2">
    <location>
        <begin position="688"/>
        <end position="730"/>
    </location>
</feature>
<name>A0A5N6TIQ8_ASPAV</name>
<feature type="region of interest" description="Disordered" evidence="2">
    <location>
        <begin position="824"/>
        <end position="843"/>
    </location>
</feature>
<evidence type="ECO:0000259" key="3">
    <source>
        <dbReference type="PROSITE" id="PS50280"/>
    </source>
</evidence>
<feature type="region of interest" description="Disordered" evidence="2">
    <location>
        <begin position="87"/>
        <end position="195"/>
    </location>
</feature>
<dbReference type="Proteomes" id="UP000325780">
    <property type="component" value="Unassembled WGS sequence"/>
</dbReference>
<feature type="compositionally biased region" description="Polar residues" evidence="2">
    <location>
        <begin position="501"/>
        <end position="523"/>
    </location>
</feature>
<dbReference type="GO" id="GO:0070210">
    <property type="term" value="C:Rpd3L-Expanded complex"/>
    <property type="evidence" value="ECO:0007669"/>
    <property type="project" value="TreeGrafter"/>
</dbReference>
<organism evidence="4 5">
    <name type="scientific">Aspergillus avenaceus</name>
    <dbReference type="NCBI Taxonomy" id="36643"/>
    <lineage>
        <taxon>Eukaryota</taxon>
        <taxon>Fungi</taxon>
        <taxon>Dikarya</taxon>
        <taxon>Ascomycota</taxon>
        <taxon>Pezizomycotina</taxon>
        <taxon>Eurotiomycetes</taxon>
        <taxon>Eurotiomycetidae</taxon>
        <taxon>Eurotiales</taxon>
        <taxon>Aspergillaceae</taxon>
        <taxon>Aspergillus</taxon>
        <taxon>Aspergillus subgen. Circumdati</taxon>
    </lineage>
</organism>
<sequence length="938" mass="101975">MTDTSPVVITHPATEPYPVTVPLNSPTANGAISDTAAPEEEEPYTIKCICAFEDDDGNTVFCEGCETWQHIECYYHGRDVPEVHNCVDCEPRPLDGRRATERQRRLREQNDGGDRKAKRSGSKSQKKKSRDGDHLHSIHHRSESSAREQHPVKKAKTNHRASGSVGSLPGVGSLPPDSRKRTAISMSPTKASGPSIPLYSNEFLHLYDKDKGHDNMDSNLFVNLPLAADLASWVTEPGALSRASNGRSPQDVFTWSGATLDRSRWPSLTTETIADTNIDIDGKNPTWKILKTQDRVCKDGIVGEITGKIGHLRDYCLDPSNRWQELRHPEPFVFFHPQLPLYIDSRHEGNMLRYVRRSCRPNVTIKTYITNGREYHFCFVAKEDITAGSEITAMWYLDPQLFESTNGVVKQESSDNAQDVAAICISNVLSHFGGCACLPSSNCLLSSVDRRRHPKTLDVNSKQATAKRKKTKSRANISPASNSRAGSEGTKNLEDDDQADSRSTSGSVRGQTRSRDLTPTLQTPIEGFGLGESELSARDKRKIAAVEKKFQQLEHDQQASQRKKKRASGQSTQTTPIIGSSSAQVGYFMHGGDRELHSHSHSPPSATSPASLSGAYNGSPRKISGIATPPLRSHIGHQQYVDSATQTEPDASDALSPSNISPRRVSFVPLTQRLLKRCYSDRIRLEKLGHQPPTSPSSQSNHLAQLMSPVSSPRGGPFTITTPSVSGERDDVEMKDAVSPMGTSPGHHDLSPLSGRGSIRPSFPPPWPSTAAHNTRIPANKAYSQRADLRGPLPSTTIPSLPSTANLECAAPAVVASPSISDALQHTPATPGSGVAAPSPVKKKLSLGDYLIRRGTLATPTSEKTEKTPAQTTPMPPPKSPAHPTHMSRDLPAVGDEDHAHNRAVESESSKHGQPKSPDVAMKDVSKSTPASQLSSLV</sequence>
<feature type="compositionally biased region" description="Polar residues" evidence="2">
    <location>
        <begin position="640"/>
        <end position="661"/>
    </location>
</feature>
<dbReference type="SMART" id="SM00317">
    <property type="entry name" value="SET"/>
    <property type="match status" value="1"/>
</dbReference>
<dbReference type="GO" id="GO:0034967">
    <property type="term" value="C:Set3 complex"/>
    <property type="evidence" value="ECO:0007669"/>
    <property type="project" value="TreeGrafter"/>
</dbReference>
<dbReference type="GO" id="GO:0006355">
    <property type="term" value="P:regulation of DNA-templated transcription"/>
    <property type="evidence" value="ECO:0007669"/>
    <property type="project" value="TreeGrafter"/>
</dbReference>
<dbReference type="OrthoDB" id="1928087at2759"/>
<feature type="compositionally biased region" description="Basic and acidic residues" evidence="2">
    <location>
        <begin position="896"/>
        <end position="911"/>
    </location>
</feature>
<feature type="domain" description="SET" evidence="3">
    <location>
        <begin position="194"/>
        <end position="396"/>
    </location>
</feature>
<feature type="compositionally biased region" description="Polar residues" evidence="2">
    <location>
        <begin position="858"/>
        <end position="873"/>
    </location>
</feature>
<accession>A0A5N6TIQ8</accession>
<feature type="compositionally biased region" description="Polar residues" evidence="2">
    <location>
        <begin position="568"/>
        <end position="584"/>
    </location>
</feature>
<dbReference type="Pfam" id="PF00856">
    <property type="entry name" value="SET"/>
    <property type="match status" value="1"/>
</dbReference>
<dbReference type="GO" id="GO:0006325">
    <property type="term" value="P:chromatin organization"/>
    <property type="evidence" value="ECO:0007669"/>
    <property type="project" value="UniProtKB-KW"/>
</dbReference>
<evidence type="ECO:0000256" key="2">
    <source>
        <dbReference type="SAM" id="MobiDB-lite"/>
    </source>
</evidence>
<feature type="region of interest" description="Disordered" evidence="2">
    <location>
        <begin position="552"/>
        <end position="661"/>
    </location>
</feature>
<feature type="compositionally biased region" description="Basic residues" evidence="2">
    <location>
        <begin position="116"/>
        <end position="129"/>
    </location>
</feature>
<keyword evidence="1" id="KW-0156">Chromatin regulator</keyword>
<dbReference type="Gene3D" id="3.30.40.10">
    <property type="entry name" value="Zinc/RING finger domain, C3HC4 (zinc finger)"/>
    <property type="match status" value="1"/>
</dbReference>
<protein>
    <recommendedName>
        <fullName evidence="3">SET domain-containing protein</fullName>
    </recommendedName>
</protein>
<reference evidence="4 5" key="1">
    <citation type="submission" date="2019-04" db="EMBL/GenBank/DDBJ databases">
        <title>Friends and foes A comparative genomics study of 23 Aspergillus species from section Flavi.</title>
        <authorList>
            <consortium name="DOE Joint Genome Institute"/>
            <person name="Kjaerbolling I."/>
            <person name="Vesth T."/>
            <person name="Frisvad J.C."/>
            <person name="Nybo J.L."/>
            <person name="Theobald S."/>
            <person name="Kildgaard S."/>
            <person name="Isbrandt T."/>
            <person name="Kuo A."/>
            <person name="Sato A."/>
            <person name="Lyhne E.K."/>
            <person name="Kogle M.E."/>
            <person name="Wiebenga A."/>
            <person name="Kun R.S."/>
            <person name="Lubbers R.J."/>
            <person name="Makela M.R."/>
            <person name="Barry K."/>
            <person name="Chovatia M."/>
            <person name="Clum A."/>
            <person name="Daum C."/>
            <person name="Haridas S."/>
            <person name="He G."/>
            <person name="LaButti K."/>
            <person name="Lipzen A."/>
            <person name="Mondo S."/>
            <person name="Riley R."/>
            <person name="Salamov A."/>
            <person name="Simmons B.A."/>
            <person name="Magnuson J.K."/>
            <person name="Henrissat B."/>
            <person name="Mortensen U.H."/>
            <person name="Larsen T.O."/>
            <person name="Devries R.P."/>
            <person name="Grigoriev I.V."/>
            <person name="Machida M."/>
            <person name="Baker S.E."/>
            <person name="Andersen M.R."/>
        </authorList>
    </citation>
    <scope>NUCLEOTIDE SEQUENCE [LARGE SCALE GENOMIC DNA]</scope>
    <source>
        <strain evidence="4 5">IBT 18842</strain>
    </source>
</reference>
<feature type="compositionally biased region" description="Low complexity" evidence="2">
    <location>
        <begin position="162"/>
        <end position="176"/>
    </location>
</feature>
<dbReference type="SUPFAM" id="SSF57903">
    <property type="entry name" value="FYVE/PHD zinc finger"/>
    <property type="match status" value="1"/>
</dbReference>
<dbReference type="InterPro" id="IPR011011">
    <property type="entry name" value="Znf_FYVE_PHD"/>
</dbReference>
<gene>
    <name evidence="4" type="ORF">BDV25DRAFT_54607</name>
</gene>
<feature type="compositionally biased region" description="Polar residues" evidence="2">
    <location>
        <begin position="475"/>
        <end position="485"/>
    </location>
</feature>